<keyword evidence="3" id="KW-1185">Reference proteome</keyword>
<keyword evidence="1" id="KW-0812">Transmembrane</keyword>
<accession>A0A3P8KQL4</accession>
<evidence type="ECO:0000313" key="2">
    <source>
        <dbReference type="EMBL" id="VDP83883.1"/>
    </source>
</evidence>
<dbReference type="Proteomes" id="UP000269396">
    <property type="component" value="Unassembled WGS sequence"/>
</dbReference>
<keyword evidence="1" id="KW-0472">Membrane</keyword>
<keyword evidence="1" id="KW-1133">Transmembrane helix</keyword>
<proteinExistence type="predicted"/>
<dbReference type="EMBL" id="UZAL01045998">
    <property type="protein sequence ID" value="VDP83883.1"/>
    <property type="molecule type" value="Genomic_DNA"/>
</dbReference>
<organism evidence="2 3">
    <name type="scientific">Schistosoma mattheei</name>
    <dbReference type="NCBI Taxonomy" id="31246"/>
    <lineage>
        <taxon>Eukaryota</taxon>
        <taxon>Metazoa</taxon>
        <taxon>Spiralia</taxon>
        <taxon>Lophotrochozoa</taxon>
        <taxon>Platyhelminthes</taxon>
        <taxon>Trematoda</taxon>
        <taxon>Digenea</taxon>
        <taxon>Strigeidida</taxon>
        <taxon>Schistosomatoidea</taxon>
        <taxon>Schistosomatidae</taxon>
        <taxon>Schistosoma</taxon>
    </lineage>
</organism>
<protein>
    <submittedName>
        <fullName evidence="2">Uncharacterized protein</fullName>
    </submittedName>
</protein>
<dbReference type="AlphaFoldDB" id="A0A3P8KQL4"/>
<name>A0A3P8KQL4_9TREM</name>
<gene>
    <name evidence="2" type="ORF">SMTD_LOCUS21007</name>
</gene>
<evidence type="ECO:0000256" key="1">
    <source>
        <dbReference type="SAM" id="Phobius"/>
    </source>
</evidence>
<feature type="transmembrane region" description="Helical" evidence="1">
    <location>
        <begin position="150"/>
        <end position="172"/>
    </location>
</feature>
<reference evidence="2 3" key="1">
    <citation type="submission" date="2018-11" db="EMBL/GenBank/DDBJ databases">
        <authorList>
            <consortium name="Pathogen Informatics"/>
        </authorList>
    </citation>
    <scope>NUCLEOTIDE SEQUENCE [LARGE SCALE GENOMIC DNA]</scope>
    <source>
        <strain>Denwood</strain>
        <strain evidence="3">Zambia</strain>
    </source>
</reference>
<sequence>MSLDFLIITTRQLEVSVIYLLLNQPSPSSSSLSSFTAKSKSKISNVNQNDMVDESGNTNTESILDNENNINNNKSLDIKQVFSNRTLTEIFHRIKVKPLEPGSDQTTIVRHISKAIRNLQEVKILNTDDIDNEFLFTNNPFELVEPHRRLVCYCTVIHVGYNFFWLFIYYAVYYKSVCTIVKNDTFCHPYKHTVRKSLPVHFRHIPNLFTGKNSSSISETITRQSVYTCYKTLFEPDMQQ</sequence>
<evidence type="ECO:0000313" key="3">
    <source>
        <dbReference type="Proteomes" id="UP000269396"/>
    </source>
</evidence>